<proteinExistence type="inferred from homology"/>
<dbReference type="InterPro" id="IPR001967">
    <property type="entry name" value="Peptidase_S11_N"/>
</dbReference>
<sequence>MSLTRRLGRNCTALLCATALMFASFTGSAAAAEKKDNKAAQVDLAKQSVSAVLMDQATGTVLFEKNGNQKLPPASVTKVMTMLLIMEAVENGKVKWSDKIRTSENAASMGGSQIFLEPGEEMSLEEMFKGIAVASGNDAAVAVAEHLAGSEEGFVQMMNERAEQLGCKNTHFSNVNGLPVENHYTSAYDIALMSRELLKHDGVTKFTGIYQDYLRKTSEKPFWLVNTNKLVRFYTGMDGLKTGFTAEAKYCLSATAKRGGFRVIAVAMGAPTSPVRNAEISQMMDYAFANYKSEVLFKPGQVVQQVPIDKGDVRNLPIVTRDTVGVLMKKGDKKAAYQQEIVLNDVQAPIKKGQVLGAIVIKKDGGVIAKSELVASIDVSKAGMWTMFKRTVESWLTFGS</sequence>
<feature type="active site" evidence="13">
    <location>
        <position position="135"/>
    </location>
</feature>
<evidence type="ECO:0000256" key="6">
    <source>
        <dbReference type="ARBA" id="ARBA00022670"/>
    </source>
</evidence>
<dbReference type="InterPro" id="IPR015956">
    <property type="entry name" value="Peniciliin-bd_prot_C_sf"/>
</dbReference>
<keyword evidence="6" id="KW-0645">Protease</keyword>
<dbReference type="Gene3D" id="2.60.410.10">
    <property type="entry name" value="D-Ala-D-Ala carboxypeptidase, C-terminal domain"/>
    <property type="match status" value="1"/>
</dbReference>
<keyword evidence="19" id="KW-1185">Reference proteome</keyword>
<evidence type="ECO:0000256" key="11">
    <source>
        <dbReference type="ARBA" id="ARBA00023316"/>
    </source>
</evidence>
<dbReference type="AlphaFoldDB" id="A0A1Y0ISE3"/>
<comment type="similarity">
    <text evidence="3 15">Belongs to the peptidase S11 family.</text>
</comment>
<keyword evidence="7 16" id="KW-0732">Signal</keyword>
<dbReference type="InterPro" id="IPR018044">
    <property type="entry name" value="Peptidase_S11"/>
</dbReference>
<evidence type="ECO:0000256" key="5">
    <source>
        <dbReference type="ARBA" id="ARBA00022645"/>
    </source>
</evidence>
<evidence type="ECO:0000313" key="18">
    <source>
        <dbReference type="EMBL" id="ARU63180.1"/>
    </source>
</evidence>
<feature type="signal peptide" evidence="16">
    <location>
        <begin position="1"/>
        <end position="31"/>
    </location>
</feature>
<evidence type="ECO:0000256" key="12">
    <source>
        <dbReference type="ARBA" id="ARBA00034000"/>
    </source>
</evidence>
<dbReference type="SUPFAM" id="SSF69189">
    <property type="entry name" value="Penicillin-binding protein associated domain"/>
    <property type="match status" value="1"/>
</dbReference>
<dbReference type="GO" id="GO:0009252">
    <property type="term" value="P:peptidoglycan biosynthetic process"/>
    <property type="evidence" value="ECO:0007669"/>
    <property type="project" value="UniProtKB-UniPathway"/>
</dbReference>
<evidence type="ECO:0000256" key="2">
    <source>
        <dbReference type="ARBA" id="ARBA00004752"/>
    </source>
</evidence>
<protein>
    <recommendedName>
        <fullName evidence="4">serine-type D-Ala-D-Ala carboxypeptidase</fullName>
        <ecNumber evidence="4">3.4.16.4</ecNumber>
    </recommendedName>
</protein>
<dbReference type="Proteomes" id="UP000195437">
    <property type="component" value="Chromosome"/>
</dbReference>
<dbReference type="GO" id="GO:0008360">
    <property type="term" value="P:regulation of cell shape"/>
    <property type="evidence" value="ECO:0007669"/>
    <property type="project" value="UniProtKB-KW"/>
</dbReference>
<dbReference type="EMBL" id="CP021434">
    <property type="protein sequence ID" value="ARU63180.1"/>
    <property type="molecule type" value="Genomic_DNA"/>
</dbReference>
<keyword evidence="11" id="KW-0961">Cell wall biogenesis/degradation</keyword>
<dbReference type="PANTHER" id="PTHR21581">
    <property type="entry name" value="D-ALANYL-D-ALANINE CARBOXYPEPTIDASE"/>
    <property type="match status" value="1"/>
</dbReference>
<dbReference type="InterPro" id="IPR012338">
    <property type="entry name" value="Beta-lactam/transpept-like"/>
</dbReference>
<dbReference type="InterPro" id="IPR037167">
    <property type="entry name" value="Peptidase_S11_C_sf"/>
</dbReference>
<name>A0A1Y0ISE3_9BACL</name>
<evidence type="ECO:0000256" key="1">
    <source>
        <dbReference type="ARBA" id="ARBA00003217"/>
    </source>
</evidence>
<feature type="active site" description="Proton acceptor" evidence="13">
    <location>
        <position position="78"/>
    </location>
</feature>
<evidence type="ECO:0000259" key="17">
    <source>
        <dbReference type="SMART" id="SM00936"/>
    </source>
</evidence>
<keyword evidence="8" id="KW-0378">Hydrolase</keyword>
<comment type="function">
    <text evidence="1">Removes C-terminal D-alanyl residues from sugar-peptide cell wall precursors.</text>
</comment>
<gene>
    <name evidence="18" type="ORF">CBW65_21025</name>
</gene>
<dbReference type="GO" id="GO:0009002">
    <property type="term" value="F:serine-type D-Ala-D-Ala carboxypeptidase activity"/>
    <property type="evidence" value="ECO:0007669"/>
    <property type="project" value="UniProtKB-EC"/>
</dbReference>
<evidence type="ECO:0000256" key="4">
    <source>
        <dbReference type="ARBA" id="ARBA00012448"/>
    </source>
</evidence>
<feature type="binding site" evidence="14">
    <location>
        <position position="241"/>
    </location>
    <ligand>
        <name>substrate</name>
    </ligand>
</feature>
<reference evidence="19" key="1">
    <citation type="submission" date="2017-05" db="EMBL/GenBank/DDBJ databases">
        <authorList>
            <person name="Sung H."/>
        </authorList>
    </citation>
    <scope>NUCLEOTIDE SEQUENCE [LARGE SCALE GENOMIC DNA]</scope>
    <source>
        <strain evidence="19">AR23208</strain>
    </source>
</reference>
<comment type="pathway">
    <text evidence="2">Cell wall biogenesis; peptidoglycan biosynthesis.</text>
</comment>
<feature type="chain" id="PRO_5013141195" description="serine-type D-Ala-D-Ala carboxypeptidase" evidence="16">
    <location>
        <begin position="32"/>
        <end position="400"/>
    </location>
</feature>
<dbReference type="KEGG" id="tum:CBW65_21025"/>
<dbReference type="SUPFAM" id="SSF56601">
    <property type="entry name" value="beta-lactamase/transpeptidase-like"/>
    <property type="match status" value="1"/>
</dbReference>
<evidence type="ECO:0000256" key="13">
    <source>
        <dbReference type="PIRSR" id="PIRSR618044-1"/>
    </source>
</evidence>
<dbReference type="SMART" id="SM00936">
    <property type="entry name" value="PBP5_C"/>
    <property type="match status" value="1"/>
</dbReference>
<evidence type="ECO:0000256" key="8">
    <source>
        <dbReference type="ARBA" id="ARBA00022801"/>
    </source>
</evidence>
<evidence type="ECO:0000256" key="10">
    <source>
        <dbReference type="ARBA" id="ARBA00022984"/>
    </source>
</evidence>
<keyword evidence="5 18" id="KW-0121">Carboxypeptidase</keyword>
<dbReference type="PRINTS" id="PR00725">
    <property type="entry name" value="DADACBPTASE1"/>
</dbReference>
<feature type="active site" description="Acyl-ester intermediate" evidence="13">
    <location>
        <position position="75"/>
    </location>
</feature>
<comment type="catalytic activity">
    <reaction evidence="12">
        <text>Preferential cleavage: (Ac)2-L-Lys-D-Ala-|-D-Ala. Also transpeptidation of peptidyl-alanyl moieties that are N-acyl substituents of D-alanine.</text>
        <dbReference type="EC" id="3.4.16.4"/>
    </reaction>
</comment>
<dbReference type="PANTHER" id="PTHR21581:SF6">
    <property type="entry name" value="TRAFFICKING PROTEIN PARTICLE COMPLEX SUBUNIT 12"/>
    <property type="match status" value="1"/>
</dbReference>
<evidence type="ECO:0000256" key="7">
    <source>
        <dbReference type="ARBA" id="ARBA00022729"/>
    </source>
</evidence>
<dbReference type="GO" id="GO:0071555">
    <property type="term" value="P:cell wall organization"/>
    <property type="evidence" value="ECO:0007669"/>
    <property type="project" value="UniProtKB-KW"/>
</dbReference>
<feature type="domain" description="Peptidase S11 D-Ala-D-Ala carboxypeptidase A C-terminal" evidence="17">
    <location>
        <begin position="291"/>
        <end position="381"/>
    </location>
</feature>
<evidence type="ECO:0000256" key="9">
    <source>
        <dbReference type="ARBA" id="ARBA00022960"/>
    </source>
</evidence>
<evidence type="ECO:0000256" key="15">
    <source>
        <dbReference type="RuleBase" id="RU004016"/>
    </source>
</evidence>
<accession>A0A1Y0ISE3</accession>
<dbReference type="Pfam" id="PF07943">
    <property type="entry name" value="PBP5_C"/>
    <property type="match status" value="1"/>
</dbReference>
<dbReference type="InterPro" id="IPR012907">
    <property type="entry name" value="Peptidase_S11_C"/>
</dbReference>
<dbReference type="UniPathway" id="UPA00219"/>
<evidence type="ECO:0000313" key="19">
    <source>
        <dbReference type="Proteomes" id="UP000195437"/>
    </source>
</evidence>
<evidence type="ECO:0000256" key="3">
    <source>
        <dbReference type="ARBA" id="ARBA00007164"/>
    </source>
</evidence>
<dbReference type="RefSeq" id="WP_232463388.1">
    <property type="nucleotide sequence ID" value="NZ_CP021434.1"/>
</dbReference>
<dbReference type="Pfam" id="PF00768">
    <property type="entry name" value="Peptidase_S11"/>
    <property type="match status" value="1"/>
</dbReference>
<evidence type="ECO:0000256" key="16">
    <source>
        <dbReference type="SAM" id="SignalP"/>
    </source>
</evidence>
<keyword evidence="10" id="KW-0573">Peptidoglycan synthesis</keyword>
<dbReference type="EC" id="3.4.16.4" evidence="4"/>
<dbReference type="GO" id="GO:0006508">
    <property type="term" value="P:proteolysis"/>
    <property type="evidence" value="ECO:0007669"/>
    <property type="project" value="UniProtKB-KW"/>
</dbReference>
<keyword evidence="9" id="KW-0133">Cell shape</keyword>
<organism evidence="18 19">
    <name type="scientific">Tumebacillus avium</name>
    <dbReference type="NCBI Taxonomy" id="1903704"/>
    <lineage>
        <taxon>Bacteria</taxon>
        <taxon>Bacillati</taxon>
        <taxon>Bacillota</taxon>
        <taxon>Bacilli</taxon>
        <taxon>Bacillales</taxon>
        <taxon>Alicyclobacillaceae</taxon>
        <taxon>Tumebacillus</taxon>
    </lineage>
</organism>
<dbReference type="Gene3D" id="3.40.710.10">
    <property type="entry name" value="DD-peptidase/beta-lactamase superfamily"/>
    <property type="match status" value="1"/>
</dbReference>
<evidence type="ECO:0000256" key="14">
    <source>
        <dbReference type="PIRSR" id="PIRSR618044-2"/>
    </source>
</evidence>